<proteinExistence type="predicted"/>
<protein>
    <submittedName>
        <fullName evidence="6">TraR/DksA family transcriptional regulator</fullName>
    </submittedName>
</protein>
<keyword evidence="3" id="KW-0862">Zinc</keyword>
<dbReference type="PANTHER" id="PTHR33823">
    <property type="entry name" value="RNA POLYMERASE-BINDING TRANSCRIPTION FACTOR DKSA-RELATED"/>
    <property type="match status" value="1"/>
</dbReference>
<comment type="caution">
    <text evidence="6">The sequence shown here is derived from an EMBL/GenBank/DDBJ whole genome shotgun (WGS) entry which is preliminary data.</text>
</comment>
<dbReference type="Gene3D" id="1.20.120.910">
    <property type="entry name" value="DksA, coiled-coil domain"/>
    <property type="match status" value="1"/>
</dbReference>
<dbReference type="InterPro" id="IPR037187">
    <property type="entry name" value="DnaK_N"/>
</dbReference>
<evidence type="ECO:0000313" key="7">
    <source>
        <dbReference type="Proteomes" id="UP000253034"/>
    </source>
</evidence>
<evidence type="ECO:0000259" key="5">
    <source>
        <dbReference type="Pfam" id="PF01258"/>
    </source>
</evidence>
<gene>
    <name evidence="6" type="ORF">DFR58_10957</name>
</gene>
<dbReference type="SUPFAM" id="SSF57716">
    <property type="entry name" value="Glucocorticoid receptor-like (DNA-binding domain)"/>
    <property type="match status" value="1"/>
</dbReference>
<dbReference type="Proteomes" id="UP000253034">
    <property type="component" value="Unassembled WGS sequence"/>
</dbReference>
<feature type="domain" description="Zinc finger DksA/TraR C4-type" evidence="5">
    <location>
        <begin position="87"/>
        <end position="119"/>
    </location>
</feature>
<dbReference type="PANTHER" id="PTHR33823:SF4">
    <property type="entry name" value="GENERAL STRESS PROTEIN 16O"/>
    <property type="match status" value="1"/>
</dbReference>
<keyword evidence="2" id="KW-0863">Zinc-finger</keyword>
<evidence type="ECO:0000256" key="1">
    <source>
        <dbReference type="ARBA" id="ARBA00022723"/>
    </source>
</evidence>
<dbReference type="AlphaFoldDB" id="A0A369B5P5"/>
<dbReference type="NCBIfam" id="TIGR02890">
    <property type="entry name" value="bacill_yteA"/>
    <property type="match status" value="1"/>
</dbReference>
<feature type="zinc finger region" description="dksA C4-type" evidence="4">
    <location>
        <begin position="92"/>
        <end position="116"/>
    </location>
</feature>
<accession>A0A369B5P5</accession>
<dbReference type="Pfam" id="PF01258">
    <property type="entry name" value="zf-dskA_traR"/>
    <property type="match status" value="1"/>
</dbReference>
<evidence type="ECO:0000256" key="3">
    <source>
        <dbReference type="ARBA" id="ARBA00022833"/>
    </source>
</evidence>
<organism evidence="6 7">
    <name type="scientific">Anaerobacterium chartisolvens</name>
    <dbReference type="NCBI Taxonomy" id="1297424"/>
    <lineage>
        <taxon>Bacteria</taxon>
        <taxon>Bacillati</taxon>
        <taxon>Bacillota</taxon>
        <taxon>Clostridia</taxon>
        <taxon>Eubacteriales</taxon>
        <taxon>Oscillospiraceae</taxon>
        <taxon>Anaerobacterium</taxon>
    </lineage>
</organism>
<evidence type="ECO:0000256" key="4">
    <source>
        <dbReference type="PROSITE-ProRule" id="PRU00510"/>
    </source>
</evidence>
<evidence type="ECO:0000256" key="2">
    <source>
        <dbReference type="ARBA" id="ARBA00022771"/>
    </source>
</evidence>
<dbReference type="GO" id="GO:0008270">
    <property type="term" value="F:zinc ion binding"/>
    <property type="evidence" value="ECO:0007669"/>
    <property type="project" value="UniProtKB-KW"/>
</dbReference>
<dbReference type="InterPro" id="IPR014240">
    <property type="entry name" value="YteA"/>
</dbReference>
<dbReference type="PROSITE" id="PS51128">
    <property type="entry name" value="ZF_DKSA_2"/>
    <property type="match status" value="1"/>
</dbReference>
<sequence length="213" mass="24693">MDNNSLNHFRELLENKLRDIGGTVQKMTKNEAEEQENYSSNELSSYDNHPADLGSELYMTEMNTALKLHEKNILKDINNALSRIEKGSFGKCAFCGRDISMERLEAMPYARLCIDCQEDTAVDPEILARQRPNEELIWDAPFGRKYLNKREDDEHEGMDQLGDLMKYGSSDSPQDLGGYHDYEEYYTNKIDHQGIVEKMDNISNEYYKKQLPD</sequence>
<name>A0A369B5P5_9FIRM</name>
<dbReference type="InterPro" id="IPR000962">
    <property type="entry name" value="Znf_DskA_TraR"/>
</dbReference>
<reference evidence="6 7" key="1">
    <citation type="submission" date="2018-07" db="EMBL/GenBank/DDBJ databases">
        <title>Genomic Encyclopedia of Type Strains, Phase IV (KMG-IV): sequencing the most valuable type-strain genomes for metagenomic binning, comparative biology and taxonomic classification.</title>
        <authorList>
            <person name="Goeker M."/>
        </authorList>
    </citation>
    <scope>NUCLEOTIDE SEQUENCE [LARGE SCALE GENOMIC DNA]</scope>
    <source>
        <strain evidence="6 7">DSM 27016</strain>
    </source>
</reference>
<dbReference type="EMBL" id="QPJT01000009">
    <property type="protein sequence ID" value="RCX16830.1"/>
    <property type="molecule type" value="Genomic_DNA"/>
</dbReference>
<keyword evidence="7" id="KW-1185">Reference proteome</keyword>
<dbReference type="RefSeq" id="WP_114297563.1">
    <property type="nucleotide sequence ID" value="NZ_QPJT01000009.1"/>
</dbReference>
<dbReference type="OrthoDB" id="9811543at2"/>
<dbReference type="SUPFAM" id="SSF109635">
    <property type="entry name" value="DnaK suppressor protein DksA, alpha-hairpin domain"/>
    <property type="match status" value="1"/>
</dbReference>
<evidence type="ECO:0000313" key="6">
    <source>
        <dbReference type="EMBL" id="RCX16830.1"/>
    </source>
</evidence>
<keyword evidence="1" id="KW-0479">Metal-binding</keyword>